<sequence>MAWGEAQQCGREHAVHTAWIRGSEDECAAAGWCGQAAGRQGPHKAIPLPPRVPTVTSAVTKRVRALVLCCWGEIVFQLTLEVLQCAGHCTLQKFSFGIRRSCASDNHKKSSLIGWFQGLSTSRGSLWAVSLRSFPGNTSSVLKVSGWETSLEGVRVTASLVQHPGDGGGSVAVCHPSAAFWGWLQTLPAVVQGLQLLLALLLASPKIGSALPACAQHPGVQLGPAGTKCCCYTKQPGLLLQAPATRWAELQSLLLLWLWPSRVRVPFHFARGSPKLPEAPQAEPPAAQPLTGGCLGWDRFFSLVLVTRRTCLQFSPGFLKSHPNPNPGCVTDELFCQQQRFTIQGNGNITTDRSRNEQSFYVIACKNIL</sequence>
<accession>R0LH89</accession>
<evidence type="ECO:0000313" key="1">
    <source>
        <dbReference type="EMBL" id="EOA99677.1"/>
    </source>
</evidence>
<protein>
    <submittedName>
        <fullName evidence="1">Uncharacterized protein</fullName>
    </submittedName>
</protein>
<evidence type="ECO:0000313" key="2">
    <source>
        <dbReference type="Proteomes" id="UP000296049"/>
    </source>
</evidence>
<dbReference type="Proteomes" id="UP000296049">
    <property type="component" value="Unassembled WGS sequence"/>
</dbReference>
<name>R0LH89_ANAPL</name>
<keyword evidence="2" id="KW-1185">Reference proteome</keyword>
<reference evidence="2" key="1">
    <citation type="journal article" date="2013" name="Nat. Genet.">
        <title>The duck genome and transcriptome provide insight into an avian influenza virus reservoir species.</title>
        <authorList>
            <person name="Huang Y."/>
            <person name="Li Y."/>
            <person name="Burt D.W."/>
            <person name="Chen H."/>
            <person name="Zhang Y."/>
            <person name="Qian W."/>
            <person name="Kim H."/>
            <person name="Gan S."/>
            <person name="Zhao Y."/>
            <person name="Li J."/>
            <person name="Yi K."/>
            <person name="Feng H."/>
            <person name="Zhu P."/>
            <person name="Li B."/>
            <person name="Liu Q."/>
            <person name="Fairley S."/>
            <person name="Magor K.E."/>
            <person name="Du Z."/>
            <person name="Hu X."/>
            <person name="Goodman L."/>
            <person name="Tafer H."/>
            <person name="Vignal A."/>
            <person name="Lee T."/>
            <person name="Kim K.W."/>
            <person name="Sheng Z."/>
            <person name="An Y."/>
            <person name="Searle S."/>
            <person name="Herrero J."/>
            <person name="Groenen M.A."/>
            <person name="Crooijmans R.P."/>
            <person name="Faraut T."/>
            <person name="Cai Q."/>
            <person name="Webster R.G."/>
            <person name="Aldridge J.R."/>
            <person name="Warren W.C."/>
            <person name="Bartschat S."/>
            <person name="Kehr S."/>
            <person name="Marz M."/>
            <person name="Stadler P.F."/>
            <person name="Smith J."/>
            <person name="Kraus R.H."/>
            <person name="Zhao Y."/>
            <person name="Ren L."/>
            <person name="Fei J."/>
            <person name="Morisson M."/>
            <person name="Kaiser P."/>
            <person name="Griffin D.K."/>
            <person name="Rao M."/>
            <person name="Pitel F."/>
            <person name="Wang J."/>
            <person name="Li N."/>
        </authorList>
    </citation>
    <scope>NUCLEOTIDE SEQUENCE [LARGE SCALE GENOMIC DNA]</scope>
</reference>
<organism evidence="1 2">
    <name type="scientific">Anas platyrhynchos</name>
    <name type="common">Mallard</name>
    <name type="synonym">Anas boschas</name>
    <dbReference type="NCBI Taxonomy" id="8839"/>
    <lineage>
        <taxon>Eukaryota</taxon>
        <taxon>Metazoa</taxon>
        <taxon>Chordata</taxon>
        <taxon>Craniata</taxon>
        <taxon>Vertebrata</taxon>
        <taxon>Euteleostomi</taxon>
        <taxon>Archelosauria</taxon>
        <taxon>Archosauria</taxon>
        <taxon>Dinosauria</taxon>
        <taxon>Saurischia</taxon>
        <taxon>Theropoda</taxon>
        <taxon>Coelurosauria</taxon>
        <taxon>Aves</taxon>
        <taxon>Neognathae</taxon>
        <taxon>Galloanserae</taxon>
        <taxon>Anseriformes</taxon>
        <taxon>Anatidae</taxon>
        <taxon>Anatinae</taxon>
        <taxon>Anas</taxon>
    </lineage>
</organism>
<proteinExistence type="predicted"/>
<dbReference type="EMBL" id="KB743291">
    <property type="protein sequence ID" value="EOA99677.1"/>
    <property type="molecule type" value="Genomic_DNA"/>
</dbReference>
<dbReference type="AlphaFoldDB" id="R0LH89"/>
<gene>
    <name evidence="1" type="ORF">Anapl_06328</name>
</gene>